<dbReference type="Proteomes" id="UP000000391">
    <property type="component" value="Chromosome"/>
</dbReference>
<evidence type="ECO:0000256" key="1">
    <source>
        <dbReference type="ARBA" id="ARBA00013260"/>
    </source>
</evidence>
<evidence type="ECO:0000256" key="3">
    <source>
        <dbReference type="ARBA" id="ARBA00048707"/>
    </source>
</evidence>
<dbReference type="STRING" id="644295.Metev_1293"/>
<dbReference type="EC" id="3.1.1.29" evidence="1"/>
<evidence type="ECO:0000313" key="4">
    <source>
        <dbReference type="EMBL" id="ADI74156.1"/>
    </source>
</evidence>
<protein>
    <recommendedName>
        <fullName evidence="1">peptidyl-tRNA hydrolase</fullName>
        <ecNumber evidence="1">3.1.1.29</ecNumber>
    </recommendedName>
</protein>
<dbReference type="RefSeq" id="WP_013194722.1">
    <property type="nucleotide sequence ID" value="NC_014253.1"/>
</dbReference>
<reference evidence="4 5" key="1">
    <citation type="submission" date="2010-06" db="EMBL/GenBank/DDBJ databases">
        <title>Complete sequence chromosome of Methanohalobium evestigatum Z-7303.</title>
        <authorList>
            <consortium name="US DOE Joint Genome Institute"/>
            <person name="Lucas S."/>
            <person name="Copeland A."/>
            <person name="Lapidus A."/>
            <person name="Cheng J.-F."/>
            <person name="Bruce D."/>
            <person name="Goodwin L."/>
            <person name="Pitluck S."/>
            <person name="Saunders E."/>
            <person name="Detter J.C."/>
            <person name="Han C."/>
            <person name="Tapia R."/>
            <person name="Land M."/>
            <person name="Hauser L."/>
            <person name="Kyrpides N."/>
            <person name="Mikhailova N."/>
            <person name="Sieprawska-Lupa M."/>
            <person name="Whitman W.B."/>
            <person name="Anderson I."/>
            <person name="Woyke T."/>
        </authorList>
    </citation>
    <scope>NUCLEOTIDE SEQUENCE [LARGE SCALE GENOMIC DNA]</scope>
    <source>
        <strain evidence="5">ATCC BAA-1072 / DSM 3721 / NBRC 107634 / OCM 161 / Z-7303</strain>
    </source>
</reference>
<name>D7E7T3_METEZ</name>
<dbReference type="GeneID" id="9346926"/>
<proteinExistence type="predicted"/>
<dbReference type="Gene3D" id="3.40.1490.10">
    <property type="entry name" value="Bit1"/>
    <property type="match status" value="1"/>
</dbReference>
<accession>D7E7T3</accession>
<dbReference type="HOGENOM" id="CLU_1965547_0_0_2"/>
<dbReference type="GO" id="GO:0004045">
    <property type="term" value="F:peptidyl-tRNA hydrolase activity"/>
    <property type="evidence" value="ECO:0007669"/>
    <property type="project" value="UniProtKB-EC"/>
</dbReference>
<evidence type="ECO:0000313" key="5">
    <source>
        <dbReference type="Proteomes" id="UP000000391"/>
    </source>
</evidence>
<dbReference type="KEGG" id="mev:Metev_1293"/>
<comment type="catalytic activity">
    <reaction evidence="3">
        <text>an N-acyl-L-alpha-aminoacyl-tRNA + H2O = an N-acyl-L-amino acid + a tRNA + H(+)</text>
        <dbReference type="Rhea" id="RHEA:54448"/>
        <dbReference type="Rhea" id="RHEA-COMP:10123"/>
        <dbReference type="Rhea" id="RHEA-COMP:13883"/>
        <dbReference type="ChEBI" id="CHEBI:15377"/>
        <dbReference type="ChEBI" id="CHEBI:15378"/>
        <dbReference type="ChEBI" id="CHEBI:59874"/>
        <dbReference type="ChEBI" id="CHEBI:78442"/>
        <dbReference type="ChEBI" id="CHEBI:138191"/>
        <dbReference type="EC" id="3.1.1.29"/>
    </reaction>
</comment>
<organism evidence="4 5">
    <name type="scientific">Methanohalobium evestigatum (strain ATCC BAA-1072 / DSM 3721 / NBRC 107634 / OCM 161 / Z-7303)</name>
    <dbReference type="NCBI Taxonomy" id="644295"/>
    <lineage>
        <taxon>Archaea</taxon>
        <taxon>Methanobacteriati</taxon>
        <taxon>Methanobacteriota</taxon>
        <taxon>Stenosarchaea group</taxon>
        <taxon>Methanomicrobia</taxon>
        <taxon>Methanosarcinales</taxon>
        <taxon>Methanosarcinaceae</taxon>
        <taxon>Methanohalobium</taxon>
    </lineage>
</organism>
<keyword evidence="5" id="KW-1185">Reference proteome</keyword>
<evidence type="ECO:0000256" key="2">
    <source>
        <dbReference type="ARBA" id="ARBA00022801"/>
    </source>
</evidence>
<gene>
    <name evidence="4" type="ordered locus">Metev_1293</name>
</gene>
<sequence length="128" mass="14914">MFEKLKNFHNKFVPSTCNHQCRQVIVYCTQSYLSHEDYVDKIDHVAKASINKANEMDYDIWCCYCYQDTVLLMCNDFSEMDELYEKAVYGVGVPASFICNKNNNMIMMAIGPAKAQIIDNLVKNFDYF</sequence>
<dbReference type="EMBL" id="CP002069">
    <property type="protein sequence ID" value="ADI74156.1"/>
    <property type="molecule type" value="Genomic_DNA"/>
</dbReference>
<keyword evidence="2" id="KW-0378">Hydrolase</keyword>
<dbReference type="InterPro" id="IPR002833">
    <property type="entry name" value="PTH2"/>
</dbReference>
<dbReference type="InterPro" id="IPR023476">
    <property type="entry name" value="Pep_tRNA_hydro_II_dom_sf"/>
</dbReference>
<dbReference type="AlphaFoldDB" id="D7E7T3"/>
<dbReference type="Pfam" id="PF01981">
    <property type="entry name" value="PTH2"/>
    <property type="match status" value="1"/>
</dbReference>